<dbReference type="EMBL" id="BTSY01000002">
    <property type="protein sequence ID" value="GMT12883.1"/>
    <property type="molecule type" value="Genomic_DNA"/>
</dbReference>
<comment type="caution">
    <text evidence="1">The sequence shown here is derived from an EMBL/GenBank/DDBJ whole genome shotgun (WGS) entry which is preliminary data.</text>
</comment>
<evidence type="ECO:0000313" key="2">
    <source>
        <dbReference type="Proteomes" id="UP001432322"/>
    </source>
</evidence>
<keyword evidence="2" id="KW-1185">Reference proteome</keyword>
<dbReference type="Proteomes" id="UP001432322">
    <property type="component" value="Unassembled WGS sequence"/>
</dbReference>
<feature type="non-terminal residue" evidence="1">
    <location>
        <position position="142"/>
    </location>
</feature>
<name>A0AAV5V3J1_9BILA</name>
<protein>
    <submittedName>
        <fullName evidence="1">Uncharacterized protein</fullName>
    </submittedName>
</protein>
<accession>A0AAV5V3J1</accession>
<evidence type="ECO:0000313" key="1">
    <source>
        <dbReference type="EMBL" id="GMT12883.1"/>
    </source>
</evidence>
<organism evidence="1 2">
    <name type="scientific">Pristionchus fissidentatus</name>
    <dbReference type="NCBI Taxonomy" id="1538716"/>
    <lineage>
        <taxon>Eukaryota</taxon>
        <taxon>Metazoa</taxon>
        <taxon>Ecdysozoa</taxon>
        <taxon>Nematoda</taxon>
        <taxon>Chromadorea</taxon>
        <taxon>Rhabditida</taxon>
        <taxon>Rhabditina</taxon>
        <taxon>Diplogasteromorpha</taxon>
        <taxon>Diplogasteroidea</taxon>
        <taxon>Neodiplogasteridae</taxon>
        <taxon>Pristionchus</taxon>
    </lineage>
</organism>
<proteinExistence type="predicted"/>
<reference evidence="1" key="1">
    <citation type="submission" date="2023-10" db="EMBL/GenBank/DDBJ databases">
        <title>Genome assembly of Pristionchus species.</title>
        <authorList>
            <person name="Yoshida K."/>
            <person name="Sommer R.J."/>
        </authorList>
    </citation>
    <scope>NUCLEOTIDE SEQUENCE</scope>
    <source>
        <strain evidence="1">RS5133</strain>
    </source>
</reference>
<sequence>MTQKTLNCEDDAELMATADQTHSPLILKEIVCEKSEWSTVVTGRDVIELPIRVKDRKHQGIENGTMVLSTRAKYSIGCSRKICSACDFLPAYLNCSNCVEPTLIKAQRFGQCAKIKCPKGSIMNTEMGNINAHHMGSIVCQK</sequence>
<dbReference type="AlphaFoldDB" id="A0AAV5V3J1"/>
<gene>
    <name evidence="1" type="ORF">PFISCL1PPCAC_4180</name>
</gene>